<dbReference type="SMART" id="SM00060">
    <property type="entry name" value="FN3"/>
    <property type="match status" value="1"/>
</dbReference>
<dbReference type="FunFam" id="2.60.40.10:FF:001228">
    <property type="entry name" value="Fibronectin type III domain containing 1"/>
    <property type="match status" value="1"/>
</dbReference>
<dbReference type="SUPFAM" id="SSF49265">
    <property type="entry name" value="Fibronectin type III"/>
    <property type="match status" value="1"/>
</dbReference>
<dbReference type="PANTHER" id="PTHR23197:SF8">
    <property type="entry name" value="FIBRONECTIN TYPE III DOMAIN-CONTAINING PROTEIN 1"/>
    <property type="match status" value="1"/>
</dbReference>
<dbReference type="PANTHER" id="PTHR23197">
    <property type="entry name" value="TARSH-RELATED FIBRONECTIN DOMAIN-CONTAINING"/>
    <property type="match status" value="1"/>
</dbReference>
<evidence type="ECO:0000256" key="2">
    <source>
        <dbReference type="SAM" id="SignalP"/>
    </source>
</evidence>
<name>A0A9F2NVW8_PYTBI</name>
<dbReference type="Proteomes" id="UP000695026">
    <property type="component" value="Unplaced"/>
</dbReference>
<feature type="chain" id="PRO_5039888147" evidence="2">
    <location>
        <begin position="27"/>
        <end position="232"/>
    </location>
</feature>
<feature type="domain" description="Fibronectin type-III" evidence="3">
    <location>
        <begin position="137"/>
        <end position="232"/>
    </location>
</feature>
<dbReference type="CDD" id="cd00063">
    <property type="entry name" value="FN3"/>
    <property type="match status" value="1"/>
</dbReference>
<dbReference type="InterPro" id="IPR013783">
    <property type="entry name" value="Ig-like_fold"/>
</dbReference>
<dbReference type="GeneID" id="103050623"/>
<feature type="region of interest" description="Disordered" evidence="1">
    <location>
        <begin position="30"/>
        <end position="69"/>
    </location>
</feature>
<evidence type="ECO:0000313" key="4">
    <source>
        <dbReference type="Proteomes" id="UP000695026"/>
    </source>
</evidence>
<dbReference type="PROSITE" id="PS50853">
    <property type="entry name" value="FN3"/>
    <property type="match status" value="1"/>
</dbReference>
<dbReference type="KEGG" id="pbi:103050623"/>
<dbReference type="OrthoDB" id="6129306at2759"/>
<dbReference type="Gene3D" id="2.60.40.10">
    <property type="entry name" value="Immunoglobulins"/>
    <property type="match status" value="1"/>
</dbReference>
<dbReference type="AlphaFoldDB" id="A0A9F2NVW8"/>
<dbReference type="CTD" id="84624"/>
<sequence>MAAPASRTFWLTVGTLLLLLAALLHSASPEKKVPNRPLRTRIHSSSGRSPIQWRPSHSANSSPRRYPGFLHGYGESNRKMSFKLLPKEERTHNIKKIASESVYRVSSHSRNFQGRSQPVHQAALTKRRVPEEDELEETKDVAVRVMSSHSVLVTWTDPFSEKQKKPIPSRQYTVRYREKGESARWDYKQVSSKRVLVDKLIPDTMYEFAVKISQGEREGKWSTSVYQRTPET</sequence>
<evidence type="ECO:0000259" key="3">
    <source>
        <dbReference type="PROSITE" id="PS50853"/>
    </source>
</evidence>
<proteinExistence type="predicted"/>
<evidence type="ECO:0000313" key="5">
    <source>
        <dbReference type="RefSeq" id="XP_007426042.1"/>
    </source>
</evidence>
<keyword evidence="4" id="KW-1185">Reference proteome</keyword>
<feature type="compositionally biased region" description="Polar residues" evidence="1">
    <location>
        <begin position="43"/>
        <end position="63"/>
    </location>
</feature>
<dbReference type="OMA" id="YETIWTR"/>
<dbReference type="Pfam" id="PF00041">
    <property type="entry name" value="fn3"/>
    <property type="match status" value="1"/>
</dbReference>
<dbReference type="InterPro" id="IPR036116">
    <property type="entry name" value="FN3_sf"/>
</dbReference>
<accession>A0A9F2NVW8</accession>
<feature type="non-terminal residue" evidence="5">
    <location>
        <position position="232"/>
    </location>
</feature>
<reference evidence="5" key="1">
    <citation type="submission" date="2025-08" db="UniProtKB">
        <authorList>
            <consortium name="RefSeq"/>
        </authorList>
    </citation>
    <scope>IDENTIFICATION</scope>
    <source>
        <tissue evidence="5">Liver</tissue>
    </source>
</reference>
<gene>
    <name evidence="5" type="primary">FNDC1</name>
</gene>
<keyword evidence="2" id="KW-0732">Signal</keyword>
<organism evidence="4 5">
    <name type="scientific">Python bivittatus</name>
    <name type="common">Burmese python</name>
    <name type="synonym">Python molurus bivittatus</name>
    <dbReference type="NCBI Taxonomy" id="176946"/>
    <lineage>
        <taxon>Eukaryota</taxon>
        <taxon>Metazoa</taxon>
        <taxon>Chordata</taxon>
        <taxon>Craniata</taxon>
        <taxon>Vertebrata</taxon>
        <taxon>Euteleostomi</taxon>
        <taxon>Lepidosauria</taxon>
        <taxon>Squamata</taxon>
        <taxon>Bifurcata</taxon>
        <taxon>Unidentata</taxon>
        <taxon>Episquamata</taxon>
        <taxon>Toxicofera</taxon>
        <taxon>Serpentes</taxon>
        <taxon>Henophidia</taxon>
        <taxon>Pythonidae</taxon>
        <taxon>Python</taxon>
    </lineage>
</organism>
<dbReference type="RefSeq" id="XP_007426042.1">
    <property type="nucleotide sequence ID" value="XM_007425980.2"/>
</dbReference>
<protein>
    <submittedName>
        <fullName evidence="5">Fibronectin type III domain-containing protein 1</fullName>
    </submittedName>
</protein>
<evidence type="ECO:0000256" key="1">
    <source>
        <dbReference type="SAM" id="MobiDB-lite"/>
    </source>
</evidence>
<feature type="signal peptide" evidence="2">
    <location>
        <begin position="1"/>
        <end position="26"/>
    </location>
</feature>
<dbReference type="InterPro" id="IPR003961">
    <property type="entry name" value="FN3_dom"/>
</dbReference>